<sequence length="172" mass="19484">MQIIHRKNLVLFESCRGTGKRKEADKKAICGHIRPIHIENSDFIYSIRSKPKLLSDLLESTTASLFLDGGMPKCEELFDRLFGDDVEKRLVDGTLQFEVISAIPEILNALGAEERLLQITEEAGMRYVRMEKPGALVFAELRLRSAVDETVLRSFAYKLVFEAIYDAVKSFA</sequence>
<dbReference type="EMBL" id="FN668691">
    <property type="protein sequence ID" value="CBK25444.2"/>
    <property type="molecule type" value="Genomic_DNA"/>
</dbReference>
<dbReference type="InParanoid" id="D8MBK5"/>
<dbReference type="GeneID" id="24922026"/>
<evidence type="ECO:0000313" key="1">
    <source>
        <dbReference type="EMBL" id="CBK25444.2"/>
    </source>
</evidence>
<dbReference type="SUPFAM" id="SSF69065">
    <property type="entry name" value="RNase III domain-like"/>
    <property type="match status" value="1"/>
</dbReference>
<accession>D8MBK5</accession>
<dbReference type="GO" id="GO:0006396">
    <property type="term" value="P:RNA processing"/>
    <property type="evidence" value="ECO:0007669"/>
    <property type="project" value="InterPro"/>
</dbReference>
<gene>
    <name evidence="1" type="ORF">GSBLH_T00005043001</name>
</gene>
<proteinExistence type="predicted"/>
<dbReference type="RefSeq" id="XP_012899492.1">
    <property type="nucleotide sequence ID" value="XM_013044038.1"/>
</dbReference>
<organism evidence="1">
    <name type="scientific">Blastocystis hominis</name>
    <dbReference type="NCBI Taxonomy" id="12968"/>
    <lineage>
        <taxon>Eukaryota</taxon>
        <taxon>Sar</taxon>
        <taxon>Stramenopiles</taxon>
        <taxon>Bigyra</taxon>
        <taxon>Opalozoa</taxon>
        <taxon>Opalinata</taxon>
        <taxon>Blastocystidae</taxon>
        <taxon>Blastocystis</taxon>
    </lineage>
</organism>
<reference evidence="1" key="1">
    <citation type="submission" date="2010-02" db="EMBL/GenBank/DDBJ databases">
        <title>Sequencing and annotation of the Blastocystis hominis genome.</title>
        <authorList>
            <person name="Wincker P."/>
        </authorList>
    </citation>
    <scope>NUCLEOTIDE SEQUENCE</scope>
    <source>
        <strain evidence="1">Singapore isolate B</strain>
    </source>
</reference>
<dbReference type="GO" id="GO:0004525">
    <property type="term" value="F:ribonuclease III activity"/>
    <property type="evidence" value="ECO:0007669"/>
    <property type="project" value="InterPro"/>
</dbReference>
<name>D8MBK5_BLAHO</name>
<protein>
    <submittedName>
        <fullName evidence="1">Uncharacterized protein</fullName>
    </submittedName>
</protein>
<evidence type="ECO:0000313" key="2">
    <source>
        <dbReference type="Proteomes" id="UP000008312"/>
    </source>
</evidence>
<dbReference type="InterPro" id="IPR036389">
    <property type="entry name" value="RNase_III_sf"/>
</dbReference>
<dbReference type="Proteomes" id="UP000008312">
    <property type="component" value="Unassembled WGS sequence"/>
</dbReference>
<keyword evidence="2" id="KW-1185">Reference proteome</keyword>
<dbReference type="AlphaFoldDB" id="D8MBK5"/>